<dbReference type="Proteomes" id="UP001141552">
    <property type="component" value="Unassembled WGS sequence"/>
</dbReference>
<reference evidence="1" key="2">
    <citation type="journal article" date="2023" name="Plants (Basel)">
        <title>Annotation of the Turnera subulata (Passifloraceae) Draft Genome Reveals the S-Locus Evolved after the Divergence of Turneroideae from Passifloroideae in a Stepwise Manner.</title>
        <authorList>
            <person name="Henning P.M."/>
            <person name="Roalson E.H."/>
            <person name="Mir W."/>
            <person name="McCubbin A.G."/>
            <person name="Shore J.S."/>
        </authorList>
    </citation>
    <scope>NUCLEOTIDE SEQUENCE</scope>
    <source>
        <strain evidence="1">F60SS</strain>
    </source>
</reference>
<evidence type="ECO:0000313" key="1">
    <source>
        <dbReference type="EMBL" id="KAJ4841211.1"/>
    </source>
</evidence>
<name>A0A9Q0G123_9ROSI</name>
<keyword evidence="2" id="KW-1185">Reference proteome</keyword>
<protein>
    <submittedName>
        <fullName evidence="1">Uncharacterized protein</fullName>
    </submittedName>
</protein>
<gene>
    <name evidence="1" type="ORF">Tsubulata_028337</name>
</gene>
<accession>A0A9Q0G123</accession>
<proteinExistence type="predicted"/>
<reference evidence="1" key="1">
    <citation type="submission" date="2022-02" db="EMBL/GenBank/DDBJ databases">
        <authorList>
            <person name="Henning P.M."/>
            <person name="McCubbin A.G."/>
            <person name="Shore J.S."/>
        </authorList>
    </citation>
    <scope>NUCLEOTIDE SEQUENCE</scope>
    <source>
        <strain evidence="1">F60SS</strain>
        <tissue evidence="1">Leaves</tissue>
    </source>
</reference>
<dbReference type="AlphaFoldDB" id="A0A9Q0G123"/>
<sequence>MFNLWRRRKFMLWKKFISGTSSKALLKVPENLENQPSPFNRLKHLMVKTSSHKGKASGDLEIPDKVMKLMLNIARIVIELQDQSH</sequence>
<evidence type="ECO:0000313" key="2">
    <source>
        <dbReference type="Proteomes" id="UP001141552"/>
    </source>
</evidence>
<dbReference type="EMBL" id="JAKUCV010002855">
    <property type="protein sequence ID" value="KAJ4841211.1"/>
    <property type="molecule type" value="Genomic_DNA"/>
</dbReference>
<organism evidence="1 2">
    <name type="scientific">Turnera subulata</name>
    <dbReference type="NCBI Taxonomy" id="218843"/>
    <lineage>
        <taxon>Eukaryota</taxon>
        <taxon>Viridiplantae</taxon>
        <taxon>Streptophyta</taxon>
        <taxon>Embryophyta</taxon>
        <taxon>Tracheophyta</taxon>
        <taxon>Spermatophyta</taxon>
        <taxon>Magnoliopsida</taxon>
        <taxon>eudicotyledons</taxon>
        <taxon>Gunneridae</taxon>
        <taxon>Pentapetalae</taxon>
        <taxon>rosids</taxon>
        <taxon>fabids</taxon>
        <taxon>Malpighiales</taxon>
        <taxon>Passifloraceae</taxon>
        <taxon>Turnera</taxon>
    </lineage>
</organism>
<comment type="caution">
    <text evidence="1">The sequence shown here is derived from an EMBL/GenBank/DDBJ whole genome shotgun (WGS) entry which is preliminary data.</text>
</comment>